<evidence type="ECO:0000259" key="10">
    <source>
        <dbReference type="Pfam" id="PF24437"/>
    </source>
</evidence>
<dbReference type="PANTHER" id="PTHR13322:SF2">
    <property type="entry name" value="INTEGRATOR COMPLEX SUBUNIT 7"/>
    <property type="match status" value="1"/>
</dbReference>
<dbReference type="InterPro" id="IPR056516">
    <property type="entry name" value="INTS7_N"/>
</dbReference>
<gene>
    <name evidence="11" type="ORF">HOLleu_09091</name>
</gene>
<proteinExistence type="inferred from homology"/>
<sequence>MCGRFVVDRAAGFDIAVWTGCNAAHQLKKLQLRLQAWLVRKMLSGFNKGPATGFDSGYGDQEQDANSALLELDKGLRSNKVGEQCEAIVRFPRLFEKYPFPILINSAFLKLADVFRDGSNFLRMCILRVTQQSSKHLDKILNIDEFVRRIFFVIHSNDPVARALTLRVLGSIAAIIAERKSVHHSIHTGLDSHDKVEMEAAIYATSAFAAESKAFANGICNKLADLIQGLSTPTEIKLKLIPTFQHMHHDAQSAMKVNQLCRQLLELYPVEEFMDVLLTTLTKLASSSHILIPDQITFLLTYVTGQSSSAIKLVALQNLQQLASKSPHFFTEEHIDNLSLFCKDLEETRLLSSSLDVLRTLSRWSLFGLNMSLTHLGDLCWALCQHWNLSIAARALELLVKLNKNEQRLVDTVMFCESLLTQCITEDANKHNYSQKIILKSIHNLCKQHPSYVDGFVESLCTGLSCSTGAKCVDICHGLICLSEENPSVLLQHEQSLQEVFHSALNTSDAKDNQDLLAALSVPLLLCSKKSNYGDQFLHERGPRLCHEYSWLAFKIARQATRLGCHLTASEYFKLLSTEVASEKYYFWLNSLHEFTSAESALLELPEESKFQETISCLSTSVQLYQKGIGCLKAASTPSHPLQFQQSFIRLRCDWLQACSSLVTSLVTSRTCPPPAIAPALAAANSQELLKCGHLAMQMQQCYNQLQTLASRFTQLYRVSFDADPKTLSQIQLMQRQCFLLMHTVDLLILNNPTYMGSKSYLPLETLSSFEEISKEKTLQDVHSSTTREILKNLKQVLQSTEGQLISHFHTNCILDSCLSLLKLPFTFPRYFFQALQSTTIKLALSPPPKSSGEPTLLSTDTQLVMKIEGVIQHGPKPGLFRKVAQVCLVVSASCSTKTAPKSQESDHQSKWQITPHNDYFSQQVLLACPTVGLHTITVEASIIDEDGNTWQTGPRRTLPVKTYQDPMAAMNQSHNQAVLPSTQMTNQSRLASSSR</sequence>
<evidence type="ECO:0000256" key="6">
    <source>
        <dbReference type="ARBA" id="ARBA00023242"/>
    </source>
</evidence>
<dbReference type="PANTHER" id="PTHR13322">
    <property type="entry name" value="C1ORF73 PROTEIN"/>
    <property type="match status" value="1"/>
</dbReference>
<evidence type="ECO:0000259" key="8">
    <source>
        <dbReference type="Pfam" id="PF22965"/>
    </source>
</evidence>
<dbReference type="SUPFAM" id="SSF48371">
    <property type="entry name" value="ARM repeat"/>
    <property type="match status" value="1"/>
</dbReference>
<evidence type="ECO:0000256" key="2">
    <source>
        <dbReference type="ARBA" id="ARBA00004496"/>
    </source>
</evidence>
<dbReference type="InterPro" id="IPR056517">
    <property type="entry name" value="INTS7_HB"/>
</dbReference>
<feature type="domain" description="Integrator complex subunit 7 C-terminal" evidence="8">
    <location>
        <begin position="842"/>
        <end position="951"/>
    </location>
</feature>
<dbReference type="EMBL" id="JAIZAY010000003">
    <property type="protein sequence ID" value="KAJ8045962.1"/>
    <property type="molecule type" value="Genomic_DNA"/>
</dbReference>
<protein>
    <recommendedName>
        <fullName evidence="4">Integrator complex subunit 7</fullName>
    </recommendedName>
</protein>
<dbReference type="GO" id="GO:0005737">
    <property type="term" value="C:cytoplasm"/>
    <property type="evidence" value="ECO:0007669"/>
    <property type="project" value="UniProtKB-SubCell"/>
</dbReference>
<evidence type="ECO:0000256" key="5">
    <source>
        <dbReference type="ARBA" id="ARBA00022490"/>
    </source>
</evidence>
<evidence type="ECO:0000256" key="7">
    <source>
        <dbReference type="SAM" id="MobiDB-lite"/>
    </source>
</evidence>
<dbReference type="GO" id="GO:0032039">
    <property type="term" value="C:integrator complex"/>
    <property type="evidence" value="ECO:0007669"/>
    <property type="project" value="InterPro"/>
</dbReference>
<dbReference type="GO" id="GO:0034472">
    <property type="term" value="P:snRNA 3'-end processing"/>
    <property type="evidence" value="ECO:0007669"/>
    <property type="project" value="TreeGrafter"/>
</dbReference>
<dbReference type="AlphaFoldDB" id="A0A9Q1CIC8"/>
<dbReference type="Proteomes" id="UP001152320">
    <property type="component" value="Chromosome 3"/>
</dbReference>
<evidence type="ECO:0000256" key="4">
    <source>
        <dbReference type="ARBA" id="ARBA00015336"/>
    </source>
</evidence>
<feature type="region of interest" description="Disordered" evidence="7">
    <location>
        <begin position="976"/>
        <end position="996"/>
    </location>
</feature>
<dbReference type="InterPro" id="IPR033060">
    <property type="entry name" value="INTS7"/>
</dbReference>
<dbReference type="Pfam" id="PF22965">
    <property type="entry name" value="INTS7_C"/>
    <property type="match status" value="1"/>
</dbReference>
<comment type="subcellular location">
    <subcellularLocation>
        <location evidence="2">Cytoplasm</location>
    </subcellularLocation>
    <subcellularLocation>
        <location evidence="1">Nucleus</location>
    </subcellularLocation>
</comment>
<feature type="domain" description="Integrator complex subunit 7 helical bundle" evidence="10">
    <location>
        <begin position="566"/>
        <end position="747"/>
    </location>
</feature>
<dbReference type="Pfam" id="PF24437">
    <property type="entry name" value="INTS7_HB"/>
    <property type="match status" value="1"/>
</dbReference>
<dbReference type="InterPro" id="IPR016024">
    <property type="entry name" value="ARM-type_fold"/>
</dbReference>
<accession>A0A9Q1CIC8</accession>
<evidence type="ECO:0000259" key="9">
    <source>
        <dbReference type="Pfam" id="PF24436"/>
    </source>
</evidence>
<name>A0A9Q1CIC8_HOLLE</name>
<evidence type="ECO:0000313" key="11">
    <source>
        <dbReference type="EMBL" id="KAJ8045962.1"/>
    </source>
</evidence>
<evidence type="ECO:0000313" key="12">
    <source>
        <dbReference type="Proteomes" id="UP001152320"/>
    </source>
</evidence>
<dbReference type="InterPro" id="IPR054519">
    <property type="entry name" value="INTS7_C"/>
</dbReference>
<dbReference type="OrthoDB" id="1921953at2759"/>
<evidence type="ECO:0000256" key="3">
    <source>
        <dbReference type="ARBA" id="ARBA00008565"/>
    </source>
</evidence>
<comment type="caution">
    <text evidence="11">The sequence shown here is derived from an EMBL/GenBank/DDBJ whole genome shotgun (WGS) entry which is preliminary data.</text>
</comment>
<comment type="similarity">
    <text evidence="3">Belongs to the Integrator subunit 7 family.</text>
</comment>
<keyword evidence="6" id="KW-0539">Nucleus</keyword>
<dbReference type="Pfam" id="PF24436">
    <property type="entry name" value="INTS7_N"/>
    <property type="match status" value="1"/>
</dbReference>
<keyword evidence="12" id="KW-1185">Reference proteome</keyword>
<feature type="domain" description="Integrator complex subunit 7 N-terminal" evidence="9">
    <location>
        <begin position="69"/>
        <end position="564"/>
    </location>
</feature>
<evidence type="ECO:0000256" key="1">
    <source>
        <dbReference type="ARBA" id="ARBA00004123"/>
    </source>
</evidence>
<keyword evidence="5" id="KW-0963">Cytoplasm</keyword>
<reference evidence="11" key="1">
    <citation type="submission" date="2021-10" db="EMBL/GenBank/DDBJ databases">
        <title>Tropical sea cucumber genome reveals ecological adaptation and Cuvierian tubules defense mechanism.</title>
        <authorList>
            <person name="Chen T."/>
        </authorList>
    </citation>
    <scope>NUCLEOTIDE SEQUENCE</scope>
    <source>
        <strain evidence="11">Nanhai2018</strain>
        <tissue evidence="11">Muscle</tissue>
    </source>
</reference>
<organism evidence="11 12">
    <name type="scientific">Holothuria leucospilota</name>
    <name type="common">Black long sea cucumber</name>
    <name type="synonym">Mertensiothuria leucospilota</name>
    <dbReference type="NCBI Taxonomy" id="206669"/>
    <lineage>
        <taxon>Eukaryota</taxon>
        <taxon>Metazoa</taxon>
        <taxon>Echinodermata</taxon>
        <taxon>Eleutherozoa</taxon>
        <taxon>Echinozoa</taxon>
        <taxon>Holothuroidea</taxon>
        <taxon>Aspidochirotacea</taxon>
        <taxon>Aspidochirotida</taxon>
        <taxon>Holothuriidae</taxon>
        <taxon>Holothuria</taxon>
    </lineage>
</organism>